<keyword evidence="3" id="KW-1185">Reference proteome</keyword>
<accession>A0A5B7FSU6</accession>
<protein>
    <recommendedName>
        <fullName evidence="4">Secreted protein</fullName>
    </recommendedName>
</protein>
<gene>
    <name evidence="2" type="ORF">E2C01_041868</name>
</gene>
<feature type="signal peptide" evidence="1">
    <location>
        <begin position="1"/>
        <end position="18"/>
    </location>
</feature>
<sequence>MVVIIVIVVVMVMMKGDGDSSDNGKRKIMLMVMLVMMKAGNPHTATQTTHHTTYTIMRTPLTLRFVGLIKQ</sequence>
<comment type="caution">
    <text evidence="2">The sequence shown here is derived from an EMBL/GenBank/DDBJ whole genome shotgun (WGS) entry which is preliminary data.</text>
</comment>
<evidence type="ECO:0000313" key="2">
    <source>
        <dbReference type="EMBL" id="MPC48103.1"/>
    </source>
</evidence>
<organism evidence="2 3">
    <name type="scientific">Portunus trituberculatus</name>
    <name type="common">Swimming crab</name>
    <name type="synonym">Neptunus trituberculatus</name>
    <dbReference type="NCBI Taxonomy" id="210409"/>
    <lineage>
        <taxon>Eukaryota</taxon>
        <taxon>Metazoa</taxon>
        <taxon>Ecdysozoa</taxon>
        <taxon>Arthropoda</taxon>
        <taxon>Crustacea</taxon>
        <taxon>Multicrustacea</taxon>
        <taxon>Malacostraca</taxon>
        <taxon>Eumalacostraca</taxon>
        <taxon>Eucarida</taxon>
        <taxon>Decapoda</taxon>
        <taxon>Pleocyemata</taxon>
        <taxon>Brachyura</taxon>
        <taxon>Eubrachyura</taxon>
        <taxon>Portunoidea</taxon>
        <taxon>Portunidae</taxon>
        <taxon>Portuninae</taxon>
        <taxon>Portunus</taxon>
    </lineage>
</organism>
<name>A0A5B7FSU6_PORTR</name>
<evidence type="ECO:0000313" key="3">
    <source>
        <dbReference type="Proteomes" id="UP000324222"/>
    </source>
</evidence>
<dbReference type="EMBL" id="VSRR010008109">
    <property type="protein sequence ID" value="MPC48103.1"/>
    <property type="molecule type" value="Genomic_DNA"/>
</dbReference>
<proteinExistence type="predicted"/>
<dbReference type="AlphaFoldDB" id="A0A5B7FSU6"/>
<feature type="chain" id="PRO_5022835922" description="Secreted protein" evidence="1">
    <location>
        <begin position="19"/>
        <end position="71"/>
    </location>
</feature>
<reference evidence="2 3" key="1">
    <citation type="submission" date="2019-05" db="EMBL/GenBank/DDBJ databases">
        <title>Another draft genome of Portunus trituberculatus and its Hox gene families provides insights of decapod evolution.</title>
        <authorList>
            <person name="Jeong J.-H."/>
            <person name="Song I."/>
            <person name="Kim S."/>
            <person name="Choi T."/>
            <person name="Kim D."/>
            <person name="Ryu S."/>
            <person name="Kim W."/>
        </authorList>
    </citation>
    <scope>NUCLEOTIDE SEQUENCE [LARGE SCALE GENOMIC DNA]</scope>
    <source>
        <tissue evidence="2">Muscle</tissue>
    </source>
</reference>
<evidence type="ECO:0008006" key="4">
    <source>
        <dbReference type="Google" id="ProtNLM"/>
    </source>
</evidence>
<dbReference type="Proteomes" id="UP000324222">
    <property type="component" value="Unassembled WGS sequence"/>
</dbReference>
<evidence type="ECO:0000256" key="1">
    <source>
        <dbReference type="SAM" id="SignalP"/>
    </source>
</evidence>
<keyword evidence="1" id="KW-0732">Signal</keyword>